<protein>
    <recommendedName>
        <fullName evidence="3">Phage protein</fullName>
    </recommendedName>
</protein>
<evidence type="ECO:0000313" key="2">
    <source>
        <dbReference type="Proteomes" id="UP001596512"/>
    </source>
</evidence>
<comment type="caution">
    <text evidence="1">The sequence shown here is derived from an EMBL/GenBank/DDBJ whole genome shotgun (WGS) entry which is preliminary data.</text>
</comment>
<sequence length="203" mass="22863">MTLTVPYITAWTGERTLPAQVILTPNGQGIRYADETLTDRDHNGILWTRAESRPGLGKPKFGEIHSLRQRRVMRHLLCQVCAGLPDRNNSGVLWLMPDYRGDWPAWPNGMATDDAPVCLPCAHTSVRQCPRLRRDHVLVRSKSHPIVGVRGIKYYVSGMNLTNTQEVTVAQQQAAQNWTVAHQLVRELLQCRVIGTIDDIPQP</sequence>
<gene>
    <name evidence="1" type="ORF">ACFQV2_19475</name>
</gene>
<dbReference type="EMBL" id="JBHTEY010000004">
    <property type="protein sequence ID" value="MFC7615353.1"/>
    <property type="molecule type" value="Genomic_DNA"/>
</dbReference>
<accession>A0ABW2TQ27</accession>
<reference evidence="2" key="1">
    <citation type="journal article" date="2019" name="Int. J. Syst. Evol. Microbiol.">
        <title>The Global Catalogue of Microorganisms (GCM) 10K type strain sequencing project: providing services to taxonomists for standard genome sequencing and annotation.</title>
        <authorList>
            <consortium name="The Broad Institute Genomics Platform"/>
            <consortium name="The Broad Institute Genome Sequencing Center for Infectious Disease"/>
            <person name="Wu L."/>
            <person name="Ma J."/>
        </authorList>
    </citation>
    <scope>NUCLEOTIDE SEQUENCE [LARGE SCALE GENOMIC DNA]</scope>
    <source>
        <strain evidence="2">JCM 17695</strain>
    </source>
</reference>
<evidence type="ECO:0008006" key="3">
    <source>
        <dbReference type="Google" id="ProtNLM"/>
    </source>
</evidence>
<keyword evidence="2" id="KW-1185">Reference proteome</keyword>
<organism evidence="1 2">
    <name type="scientific">Actinokineospora soli</name>
    <dbReference type="NCBI Taxonomy" id="1048753"/>
    <lineage>
        <taxon>Bacteria</taxon>
        <taxon>Bacillati</taxon>
        <taxon>Actinomycetota</taxon>
        <taxon>Actinomycetes</taxon>
        <taxon>Pseudonocardiales</taxon>
        <taxon>Pseudonocardiaceae</taxon>
        <taxon>Actinokineospora</taxon>
    </lineage>
</organism>
<evidence type="ECO:0000313" key="1">
    <source>
        <dbReference type="EMBL" id="MFC7615353.1"/>
    </source>
</evidence>
<proteinExistence type="predicted"/>
<name>A0ABW2TQ27_9PSEU</name>
<dbReference type="Proteomes" id="UP001596512">
    <property type="component" value="Unassembled WGS sequence"/>
</dbReference>